<keyword evidence="1" id="KW-0175">Coiled coil</keyword>
<dbReference type="GO" id="GO:0004386">
    <property type="term" value="F:helicase activity"/>
    <property type="evidence" value="ECO:0007669"/>
    <property type="project" value="UniProtKB-KW"/>
</dbReference>
<proteinExistence type="predicted"/>
<gene>
    <name evidence="3" type="ORF">QA541_01895</name>
</gene>
<evidence type="ECO:0000259" key="2">
    <source>
        <dbReference type="PROSITE" id="PS51192"/>
    </source>
</evidence>
<dbReference type="Pfam" id="PF10544">
    <property type="entry name" value="T5orf172"/>
    <property type="match status" value="1"/>
</dbReference>
<dbReference type="SUPFAM" id="SSF53335">
    <property type="entry name" value="S-adenosyl-L-methionine-dependent methyltransferases"/>
    <property type="match status" value="1"/>
</dbReference>
<dbReference type="GO" id="GO:0016787">
    <property type="term" value="F:hydrolase activity"/>
    <property type="evidence" value="ECO:0007669"/>
    <property type="project" value="InterPro"/>
</dbReference>
<dbReference type="InterPro" id="IPR029063">
    <property type="entry name" value="SAM-dependent_MTases_sf"/>
</dbReference>
<name>A0AAU6RAN0_9STAP</name>
<accession>A0AAU6RAN0</accession>
<dbReference type="SMART" id="SM00487">
    <property type="entry name" value="DEXDc"/>
    <property type="match status" value="1"/>
</dbReference>
<evidence type="ECO:0000313" key="3">
    <source>
        <dbReference type="EMBL" id="WZE67029.1"/>
    </source>
</evidence>
<dbReference type="InterPro" id="IPR006935">
    <property type="entry name" value="Helicase/UvrB_N"/>
</dbReference>
<evidence type="ECO:0000256" key="1">
    <source>
        <dbReference type="SAM" id="Coils"/>
    </source>
</evidence>
<reference evidence="3" key="1">
    <citation type="submission" date="2023-04" db="EMBL/GenBank/DDBJ databases">
        <title>Macrococci isolated from food, foodproducing animals, and human clinical materials.</title>
        <authorList>
            <person name="Maslanova I."/>
            <person name="Svec P."/>
            <person name="Sedlacek I."/>
            <person name="Novakova D."/>
            <person name="Keller J.E."/>
            <person name="Schwendener S."/>
            <person name="Finstrlova A."/>
            <person name="Botka T."/>
            <person name="Kovarovic V."/>
            <person name="Petras P."/>
            <person name="Perreten V."/>
            <person name="Pantucek R."/>
        </authorList>
    </citation>
    <scope>NUCLEOTIDE SEQUENCE</scope>
    <source>
        <strain evidence="3">NRL/St 21/332</strain>
    </source>
</reference>
<dbReference type="InterPro" id="IPR027417">
    <property type="entry name" value="P-loop_NTPase"/>
</dbReference>
<sequence>MDYLKNIETSKEISPKIYAYITPGNIDNKGWIKIGYTDRDVNQRIKEQTHTANIDYEILWSHEARFEGGSYFKDYHFHSFLTRNRIERKTGTEWFKFDDDLEKSEKLFFDFIYGRKTAYGYIEGTQYKLRDEQEDAVSTALDYFSKTKYGEFLWNAKPRFGKTLASYDLARRLNAYNVLIVTNRPAISSSWYGDFEQFIEWQTDYKFVSDSSSLKDRPVFSREQYRQEVVRTDGDIRQIAFLSLQDLKGSIYFGGHHKKLDWVADSNWDLLIIDEAHEAIDTFKTDVAFNKIKRKHTLHLSGTPFKQIANAKFSNEAIYNWSYTDEQEAKQKWNGDTFNPYKNLPKLNMFIYQMSNMILEEMKESTSVDDKKDIDFAFDLNEFFKTKDNGDFEHETDVIKWLDTLTDNEKYPFSTNELRNQLKHTFWLLNRVDSAKALAKLLRNHKVFENYEVIVAAGDGKEEFTDNIKNEESLTRVRNAIKNSNKTITLSVGQLTTGVTVPEWTAVLMLSNLKSPALYMQAAFRAQNPHQWIDKDSRGIETVYEKKNAYIFDFAPERTLQIVDEFANNLSNSLNDSNHSDKVKNIKRLLNLFPVIGEDSEGKMVELDAAQVLTIPKNLKAKEVVRRGFMSNLLFNNISGIFRATKAVTDIINQFEVTDVGNNKRNARPEVNSDDLNKVEVNEENEVVISDIVINQQAEKIFGDKSYEIEEVIESKEIDNNDYSKAIAKKLVDNIVKTGAFEELSTTYGMSKREEAQTKKQFEKKVEQIAEVVKIDLNSEKARLENEFNEQCKDIDSKEELKKFSEQYEKKIDETTEQSIRKLIEMVKETDGEYKTEVIKKQELKIKEKEKNINEEKIRSRLRGFSRTIPSFIMAYGDENLSLMNFEKYTPSDVFKEVTGVTMDQFLFLRDGGEYEEDGETKYFDGHLFNEIVFNESIQEFLKKRKELGNYFEEKEEDIFDYIPNQKTNQIFTPKWVVKMMVQQLEDENPGIFDDSSKTFIDLYMKSGLYITEIVKKLYNSEKIKYEFPNDKERIKHILENQVYGLAPSNIIYKIATTFIFGNYSDQILQKNFKMLDAYPYAENRTLEKKLDEIFN</sequence>
<dbReference type="AlphaFoldDB" id="A0AAU6RAN0"/>
<protein>
    <submittedName>
        <fullName evidence="3">DEAD/DEAH box helicase family protein</fullName>
    </submittedName>
</protein>
<feature type="domain" description="Helicase ATP-binding" evidence="2">
    <location>
        <begin position="143"/>
        <end position="322"/>
    </location>
</feature>
<dbReference type="EMBL" id="CP124577">
    <property type="protein sequence ID" value="WZE67029.1"/>
    <property type="molecule type" value="Genomic_DNA"/>
</dbReference>
<feature type="coiled-coil region" evidence="1">
    <location>
        <begin position="774"/>
        <end position="859"/>
    </location>
</feature>
<keyword evidence="3" id="KW-0067">ATP-binding</keyword>
<dbReference type="REBASE" id="831950">
    <property type="entry name" value="Msp21332ORF1890P"/>
</dbReference>
<dbReference type="GO" id="GO:0003677">
    <property type="term" value="F:DNA binding"/>
    <property type="evidence" value="ECO:0007669"/>
    <property type="project" value="InterPro"/>
</dbReference>
<dbReference type="GO" id="GO:0005524">
    <property type="term" value="F:ATP binding"/>
    <property type="evidence" value="ECO:0007669"/>
    <property type="project" value="InterPro"/>
</dbReference>
<dbReference type="PROSITE" id="PS51192">
    <property type="entry name" value="HELICASE_ATP_BIND_1"/>
    <property type="match status" value="1"/>
</dbReference>
<dbReference type="SMART" id="SM00974">
    <property type="entry name" value="T5orf172"/>
    <property type="match status" value="1"/>
</dbReference>
<dbReference type="Gene3D" id="3.40.50.300">
    <property type="entry name" value="P-loop containing nucleotide triphosphate hydrolases"/>
    <property type="match status" value="2"/>
</dbReference>
<dbReference type="Pfam" id="PF04851">
    <property type="entry name" value="ResIII"/>
    <property type="match status" value="1"/>
</dbReference>
<keyword evidence="3" id="KW-0347">Helicase</keyword>
<dbReference type="RefSeq" id="WP_420494159.1">
    <property type="nucleotide sequence ID" value="NZ_CP124577.1"/>
</dbReference>
<dbReference type="InterPro" id="IPR018306">
    <property type="entry name" value="Phage_T5_Orf172_DNA-bd"/>
</dbReference>
<organism evidence="3">
    <name type="scientific">Macrococcus psychrotolerans</name>
    <dbReference type="NCBI Taxonomy" id="3039389"/>
    <lineage>
        <taxon>Bacteria</taxon>
        <taxon>Bacillati</taxon>
        <taxon>Bacillota</taxon>
        <taxon>Bacilli</taxon>
        <taxon>Bacillales</taxon>
        <taxon>Staphylococcaceae</taxon>
        <taxon>Macrococcus</taxon>
    </lineage>
</organism>
<keyword evidence="3" id="KW-0378">Hydrolase</keyword>
<dbReference type="InterPro" id="IPR014001">
    <property type="entry name" value="Helicase_ATP-bd"/>
</dbReference>
<keyword evidence="3" id="KW-0547">Nucleotide-binding</keyword>
<dbReference type="SUPFAM" id="SSF52540">
    <property type="entry name" value="P-loop containing nucleoside triphosphate hydrolases"/>
    <property type="match status" value="2"/>
</dbReference>